<feature type="domain" description="PAS" evidence="16">
    <location>
        <begin position="32"/>
        <end position="105"/>
    </location>
</feature>
<name>A0ABM9XA17_9RHOB</name>
<sequence length="354" mass="39344">MARAGHIAGYFRTKGGELMNDDVVAANRSALNEDILGKVVRHARLPLCITDPTLPDNPIVYVNEAFTDLTGYTLDEIVGQNCRFLQGPETTRESVDTVREILVDRRVDTVEIVNYRKDGSRFLNALQLGPINDEAGNLAYFFGSQLDVSERRQAERERRELADDELLHRLRNIVNVMTAMVRMTSREEPSPAAFAEKVIDRLSALGAAHFETIGRSDQKEVDFRTLMGPIMRAYTSATEEQITLTGVNPEISHRLVSPLTLALHELATNAVKHGALSSENGRVSLDVSMLKAPARMRFIWQETGGPEVTKSDRSSGSRIIQSLTRAAGGTLQYEWRREGLVATAEFPMFALLEG</sequence>
<evidence type="ECO:0000256" key="7">
    <source>
        <dbReference type="ARBA" id="ARBA00022643"/>
    </source>
</evidence>
<dbReference type="PANTHER" id="PTHR41523">
    <property type="entry name" value="TWO-COMPONENT SYSTEM SENSOR PROTEIN"/>
    <property type="match status" value="1"/>
</dbReference>
<dbReference type="EC" id="2.7.13.3" evidence="2"/>
<evidence type="ECO:0000256" key="13">
    <source>
        <dbReference type="ARBA" id="ARBA00022991"/>
    </source>
</evidence>
<dbReference type="InterPro" id="IPR035965">
    <property type="entry name" value="PAS-like_dom_sf"/>
</dbReference>
<dbReference type="GO" id="GO:0016301">
    <property type="term" value="F:kinase activity"/>
    <property type="evidence" value="ECO:0007669"/>
    <property type="project" value="UniProtKB-KW"/>
</dbReference>
<dbReference type="InterPro" id="IPR000700">
    <property type="entry name" value="PAS-assoc_C"/>
</dbReference>
<dbReference type="Gene3D" id="3.30.450.20">
    <property type="entry name" value="PAS domain"/>
    <property type="match status" value="1"/>
</dbReference>
<keyword evidence="7" id="KW-0288">FMN</keyword>
<dbReference type="InterPro" id="IPR036890">
    <property type="entry name" value="HATPase_C_sf"/>
</dbReference>
<dbReference type="Pfam" id="PF07536">
    <property type="entry name" value="HWE_HK"/>
    <property type="match status" value="1"/>
</dbReference>
<evidence type="ECO:0000256" key="1">
    <source>
        <dbReference type="ARBA" id="ARBA00000085"/>
    </source>
</evidence>
<keyword evidence="11 18" id="KW-0418">Kinase</keyword>
<dbReference type="SMART" id="SM00091">
    <property type="entry name" value="PAS"/>
    <property type="match status" value="1"/>
</dbReference>
<dbReference type="NCBIfam" id="TIGR00229">
    <property type="entry name" value="sensory_box"/>
    <property type="match status" value="1"/>
</dbReference>
<dbReference type="SMART" id="SM00086">
    <property type="entry name" value="PAC"/>
    <property type="match status" value="1"/>
</dbReference>
<dbReference type="InterPro" id="IPR001610">
    <property type="entry name" value="PAC"/>
</dbReference>
<evidence type="ECO:0000259" key="16">
    <source>
        <dbReference type="PROSITE" id="PS50112"/>
    </source>
</evidence>
<evidence type="ECO:0000256" key="6">
    <source>
        <dbReference type="ARBA" id="ARBA00022630"/>
    </source>
</evidence>
<evidence type="ECO:0000256" key="3">
    <source>
        <dbReference type="ARBA" id="ARBA00022543"/>
    </source>
</evidence>
<keyword evidence="6" id="KW-0285">Flavoprotein</keyword>
<evidence type="ECO:0000256" key="10">
    <source>
        <dbReference type="ARBA" id="ARBA00022741"/>
    </source>
</evidence>
<dbReference type="SUPFAM" id="SSF55785">
    <property type="entry name" value="PYP-like sensor domain (PAS domain)"/>
    <property type="match status" value="1"/>
</dbReference>
<dbReference type="Pfam" id="PF13426">
    <property type="entry name" value="PAS_9"/>
    <property type="match status" value="1"/>
</dbReference>
<keyword evidence="3" id="KW-0600">Photoreceptor protein</keyword>
<evidence type="ECO:0000313" key="19">
    <source>
        <dbReference type="Proteomes" id="UP000003257"/>
    </source>
</evidence>
<organism evidence="18 19">
    <name type="scientific">Sulfitobacter indolifex HEL-45</name>
    <dbReference type="NCBI Taxonomy" id="391624"/>
    <lineage>
        <taxon>Bacteria</taxon>
        <taxon>Pseudomonadati</taxon>
        <taxon>Pseudomonadota</taxon>
        <taxon>Alphaproteobacteria</taxon>
        <taxon>Rhodobacterales</taxon>
        <taxon>Roseobacteraceae</taxon>
        <taxon>Sulfitobacter</taxon>
    </lineage>
</organism>
<gene>
    <name evidence="18" type="ORF">OIHEL45_05225</name>
</gene>
<keyword evidence="8" id="KW-0808">Transferase</keyword>
<dbReference type="Gene3D" id="3.30.565.10">
    <property type="entry name" value="Histidine kinase-like ATPase, C-terminal domain"/>
    <property type="match status" value="1"/>
</dbReference>
<evidence type="ECO:0000256" key="11">
    <source>
        <dbReference type="ARBA" id="ARBA00022777"/>
    </source>
</evidence>
<keyword evidence="19" id="KW-1185">Reference proteome</keyword>
<dbReference type="SMART" id="SM00911">
    <property type="entry name" value="HWE_HK"/>
    <property type="match status" value="1"/>
</dbReference>
<protein>
    <recommendedName>
        <fullName evidence="2">histidine kinase</fullName>
        <ecNumber evidence="2">2.7.13.3</ecNumber>
    </recommendedName>
</protein>
<evidence type="ECO:0000256" key="8">
    <source>
        <dbReference type="ARBA" id="ARBA00022679"/>
    </source>
</evidence>
<evidence type="ECO:0000313" key="18">
    <source>
        <dbReference type="EMBL" id="EDQ06189.1"/>
    </source>
</evidence>
<keyword evidence="12" id="KW-0067">ATP-binding</keyword>
<dbReference type="PROSITE" id="PS50113">
    <property type="entry name" value="PAC"/>
    <property type="match status" value="1"/>
</dbReference>
<evidence type="ECO:0000256" key="4">
    <source>
        <dbReference type="ARBA" id="ARBA00022553"/>
    </source>
</evidence>
<keyword evidence="15" id="KW-0675">Receptor</keyword>
<dbReference type="PANTHER" id="PTHR41523:SF8">
    <property type="entry name" value="ETHYLENE RESPONSE SENSOR PROTEIN"/>
    <property type="match status" value="1"/>
</dbReference>
<feature type="domain" description="PAC" evidence="17">
    <location>
        <begin position="108"/>
        <end position="160"/>
    </location>
</feature>
<evidence type="ECO:0000259" key="17">
    <source>
        <dbReference type="PROSITE" id="PS50113"/>
    </source>
</evidence>
<dbReference type="CDD" id="cd00130">
    <property type="entry name" value="PAS"/>
    <property type="match status" value="1"/>
</dbReference>
<keyword evidence="13" id="KW-0157">Chromophore</keyword>
<keyword evidence="10" id="KW-0547">Nucleotide-binding</keyword>
<evidence type="ECO:0000256" key="12">
    <source>
        <dbReference type="ARBA" id="ARBA00022840"/>
    </source>
</evidence>
<keyword evidence="5" id="KW-0716">Sensory transduction</keyword>
<evidence type="ECO:0000256" key="15">
    <source>
        <dbReference type="ARBA" id="ARBA00023170"/>
    </source>
</evidence>
<proteinExistence type="predicted"/>
<comment type="catalytic activity">
    <reaction evidence="1">
        <text>ATP + protein L-histidine = ADP + protein N-phospho-L-histidine.</text>
        <dbReference type="EC" id="2.7.13.3"/>
    </reaction>
</comment>
<evidence type="ECO:0000256" key="14">
    <source>
        <dbReference type="ARBA" id="ARBA00023026"/>
    </source>
</evidence>
<comment type="caution">
    <text evidence="18">The sequence shown here is derived from an EMBL/GenBank/DDBJ whole genome shotgun (WGS) entry which is preliminary data.</text>
</comment>
<dbReference type="Proteomes" id="UP000003257">
    <property type="component" value="Unassembled WGS sequence"/>
</dbReference>
<evidence type="ECO:0000256" key="5">
    <source>
        <dbReference type="ARBA" id="ARBA00022606"/>
    </source>
</evidence>
<dbReference type="InterPro" id="IPR011102">
    <property type="entry name" value="Sig_transdc_His_kinase_HWE"/>
</dbReference>
<dbReference type="InterPro" id="IPR000014">
    <property type="entry name" value="PAS"/>
</dbReference>
<keyword evidence="9" id="KW-0677">Repeat</keyword>
<keyword evidence="4" id="KW-0597">Phosphoprotein</keyword>
<dbReference type="PROSITE" id="PS50112">
    <property type="entry name" value="PAS"/>
    <property type="match status" value="1"/>
</dbReference>
<evidence type="ECO:0000256" key="9">
    <source>
        <dbReference type="ARBA" id="ARBA00022737"/>
    </source>
</evidence>
<dbReference type="EMBL" id="ABID01000001">
    <property type="protein sequence ID" value="EDQ06189.1"/>
    <property type="molecule type" value="Genomic_DNA"/>
</dbReference>
<reference evidence="18 19" key="1">
    <citation type="submission" date="2007-11" db="EMBL/GenBank/DDBJ databases">
        <authorList>
            <person name="Wagner-Dobler I."/>
            <person name="Ferriera S."/>
            <person name="Johnson J."/>
            <person name="Kravitz S."/>
            <person name="Beeson K."/>
            <person name="Sutton G."/>
            <person name="Rogers Y.-H."/>
            <person name="Friedman R."/>
            <person name="Frazier M."/>
            <person name="Venter J.C."/>
        </authorList>
    </citation>
    <scope>NUCLEOTIDE SEQUENCE [LARGE SCALE GENOMIC DNA]</scope>
    <source>
        <strain evidence="18 19">HEL-45</strain>
    </source>
</reference>
<keyword evidence="14" id="KW-0843">Virulence</keyword>
<accession>A0ABM9XA17</accession>
<evidence type="ECO:0000256" key="2">
    <source>
        <dbReference type="ARBA" id="ARBA00012438"/>
    </source>
</evidence>